<dbReference type="EMBL" id="CP021023">
    <property type="protein sequence ID" value="ARN56731.1"/>
    <property type="molecule type" value="Genomic_DNA"/>
</dbReference>
<evidence type="ECO:0000313" key="4">
    <source>
        <dbReference type="EMBL" id="ARN56731.1"/>
    </source>
</evidence>
<dbReference type="SMART" id="SM00758">
    <property type="entry name" value="PA14"/>
    <property type="match status" value="1"/>
</dbReference>
<reference evidence="5" key="1">
    <citation type="submission" date="2017-04" db="EMBL/GenBank/DDBJ databases">
        <title>Comparative genomics and description of representatives of a novel lineage of planctomycetes thriving in anoxic sediments.</title>
        <authorList>
            <person name="Spring S."/>
            <person name="Bunk B."/>
            <person name="Sproer C."/>
        </authorList>
    </citation>
    <scope>NUCLEOTIDE SEQUENCE [LARGE SCALE GENOMIC DNA]</scope>
    <source>
        <strain evidence="5">ST-PulAB-D4</strain>
    </source>
</reference>
<dbReference type="Proteomes" id="UP000193334">
    <property type="component" value="Chromosome"/>
</dbReference>
<feature type="signal peptide" evidence="1">
    <location>
        <begin position="1"/>
        <end position="27"/>
    </location>
</feature>
<dbReference type="SUPFAM" id="SSF50939">
    <property type="entry name" value="Sialidases"/>
    <property type="match status" value="1"/>
</dbReference>
<dbReference type="Pfam" id="PF03781">
    <property type="entry name" value="FGE-sulfatase"/>
    <property type="match status" value="2"/>
</dbReference>
<organism evidence="4 5">
    <name type="scientific">Sedimentisphaera salicampi</name>
    <dbReference type="NCBI Taxonomy" id="1941349"/>
    <lineage>
        <taxon>Bacteria</taxon>
        <taxon>Pseudomonadati</taxon>
        <taxon>Planctomycetota</taxon>
        <taxon>Phycisphaerae</taxon>
        <taxon>Sedimentisphaerales</taxon>
        <taxon>Sedimentisphaeraceae</taxon>
        <taxon>Sedimentisphaera</taxon>
    </lineage>
</organism>
<proteinExistence type="predicted"/>
<dbReference type="InterPro" id="IPR036278">
    <property type="entry name" value="Sialidase_sf"/>
</dbReference>
<dbReference type="InterPro" id="IPR011658">
    <property type="entry name" value="PA14_dom"/>
</dbReference>
<dbReference type="SUPFAM" id="SSF56436">
    <property type="entry name" value="C-type lectin-like"/>
    <property type="match status" value="1"/>
</dbReference>
<dbReference type="Gene3D" id="3.90.930.1">
    <property type="match status" value="1"/>
</dbReference>
<dbReference type="Pfam" id="PF07661">
    <property type="entry name" value="MORN_2"/>
    <property type="match status" value="1"/>
</dbReference>
<dbReference type="InterPro" id="IPR005532">
    <property type="entry name" value="SUMF_dom"/>
</dbReference>
<dbReference type="InterPro" id="IPR016187">
    <property type="entry name" value="CTDL_fold"/>
</dbReference>
<evidence type="ECO:0000259" key="2">
    <source>
        <dbReference type="PROSITE" id="PS50843"/>
    </source>
</evidence>
<dbReference type="SUPFAM" id="SSF82185">
    <property type="entry name" value="Histone H3 K4-specific methyltransferase SET7/9 N-terminal domain"/>
    <property type="match status" value="2"/>
</dbReference>
<dbReference type="AlphaFoldDB" id="A0A1W6LLU6"/>
<dbReference type="InterPro" id="IPR011652">
    <property type="entry name" value="MORN_2"/>
</dbReference>
<evidence type="ECO:0000313" key="5">
    <source>
        <dbReference type="Proteomes" id="UP000193334"/>
    </source>
</evidence>
<feature type="domain" description="PA14" evidence="3">
    <location>
        <begin position="247"/>
        <end position="378"/>
    </location>
</feature>
<dbReference type="STRING" id="1941349.STSP1_01121"/>
<accession>A0A1W6LLU6</accession>
<dbReference type="InterPro" id="IPR007117">
    <property type="entry name" value="Expansin_CBD"/>
</dbReference>
<dbReference type="CDD" id="cd15482">
    <property type="entry name" value="Sialidase_non-viral"/>
    <property type="match status" value="1"/>
</dbReference>
<dbReference type="InterPro" id="IPR037524">
    <property type="entry name" value="PA14/GLEYA"/>
</dbReference>
<evidence type="ECO:0000256" key="1">
    <source>
        <dbReference type="SAM" id="SignalP"/>
    </source>
</evidence>
<dbReference type="InterPro" id="IPR042095">
    <property type="entry name" value="SUMF_sf"/>
</dbReference>
<keyword evidence="1" id="KW-0732">Signal</keyword>
<dbReference type="InterPro" id="IPR051043">
    <property type="entry name" value="Sulfatase_Mod_Factor_Kinase"/>
</dbReference>
<dbReference type="Gene3D" id="2.120.10.10">
    <property type="match status" value="1"/>
</dbReference>
<dbReference type="SUPFAM" id="SSF56988">
    <property type="entry name" value="Anthrax protective antigen"/>
    <property type="match status" value="1"/>
</dbReference>
<keyword evidence="5" id="KW-1185">Reference proteome</keyword>
<sequence length="942" mass="106814" precursor="true">MLRHTFNSVSFAILFIFIQCFSPSSLAESKTAANSIDMEMVRIPAGTFQMGSDLPRDYWDEWPAHEVTISEPFYISQTEVTVEQYKQFDPDWDIEGKFGDYVCGVSWYDAAEFCEWLSEKEGKPYRLPTEAEWEYACRAGTTTLYASGDDEPEHEWSNAWGVKNMHTGAREWCYDWYGDYPRDPQIDPVGSESGMARVIRGGCPDNDSRYEEREMFNTSSSRASIAPAFGVIEGSSKDEQDIDLQEGYKTGLIGTWYGESDLTNPKGESILSRPDNNWINDKNKGRNWSACWRGYIEAPYTGEVTFAMRVANGGKLIIDGEEIIDEWDEKGDYRAKMDMVEGEKYPIELSYNRDRSRTYLRLSWSWPGEDLHVIPEDAFSYGQEEAAMVEGPEEEIPGSHWIGFRVVQAPMPDTKPMPVKEPYVREGIRKNEGIAKIGPDPSEPYFRKRYLLPVPFDNSSNEEIDSAGMHPSFRGHNHSPAMEVCPNGDVLLITYTSYDEYEPGVTLAASRLRFGADKWDMPDPMFDFAAVNDHAPMLWTDSDTMYFFWGGPNLEGAFPFQWRTSKDSGANWSEVHFPHFKGEIGAHSKQPINTALRDKYGTMYVASDGSGGRSVLWASSDKGKTWYDTGGRSAGRHTTYALLSDGETILGMGGKNTDIDGYMPKAVSSDGGKTWEVSKTPFAAQGTNQRPSVLRLESGRLFFAGDYQHFDGHKPDGIKEDGSYVALSEDDGESWIIKPLVGDQQHERSNKHGGHETLGYSVARQAPNGMIHLIATMTEPCLHFELNEAWILSDENENQSYSEEQIMSSSAETIEDVKKYKETYPDGTLKLEYSGGIADDGRFLLHGKEIWYYPSGSKKREARYELGKKIGQETYWSEDGQVCWRWDHQADGTSYWTQYWPNGQMKARSEWRDFKCDGIAERWSSDGELISRVEFENGEIDD</sequence>
<dbReference type="InterPro" id="IPR011040">
    <property type="entry name" value="Sialidase"/>
</dbReference>
<evidence type="ECO:0000259" key="3">
    <source>
        <dbReference type="PROSITE" id="PS51820"/>
    </source>
</evidence>
<gene>
    <name evidence="4" type="ORF">STSP1_01121</name>
</gene>
<dbReference type="PROSITE" id="PS50843">
    <property type="entry name" value="EXPANSIN_CBD"/>
    <property type="match status" value="1"/>
</dbReference>
<dbReference type="Pfam" id="PF07691">
    <property type="entry name" value="PA14"/>
    <property type="match status" value="1"/>
</dbReference>
<dbReference type="Gene3D" id="3.90.182.10">
    <property type="entry name" value="Toxin - Anthrax Protective Antigen,domain 1"/>
    <property type="match status" value="1"/>
</dbReference>
<feature type="domain" description="Expansin-like CBD" evidence="2">
    <location>
        <begin position="247"/>
        <end position="335"/>
    </location>
</feature>
<dbReference type="KEGG" id="pbp:STSP1_01121"/>
<dbReference type="PANTHER" id="PTHR23150:SF19">
    <property type="entry name" value="FORMYLGLYCINE-GENERATING ENZYME"/>
    <property type="match status" value="1"/>
</dbReference>
<dbReference type="Pfam" id="PF13088">
    <property type="entry name" value="BNR_2"/>
    <property type="match status" value="1"/>
</dbReference>
<dbReference type="GO" id="GO:0120147">
    <property type="term" value="F:formylglycine-generating oxidase activity"/>
    <property type="evidence" value="ECO:0007669"/>
    <property type="project" value="TreeGrafter"/>
</dbReference>
<dbReference type="Gene3D" id="3.90.1580.10">
    <property type="entry name" value="paralog of FGE (formylglycine-generating enzyme)"/>
    <property type="match status" value="1"/>
</dbReference>
<dbReference type="PANTHER" id="PTHR23150">
    <property type="entry name" value="SULFATASE MODIFYING FACTOR 1, 2"/>
    <property type="match status" value="1"/>
</dbReference>
<name>A0A1W6LLU6_9BACT</name>
<protein>
    <submittedName>
        <fullName evidence="4">Aerobic sulfatase maturase family protein</fullName>
    </submittedName>
</protein>
<dbReference type="PROSITE" id="PS51820">
    <property type="entry name" value="PA14"/>
    <property type="match status" value="1"/>
</dbReference>
<feature type="chain" id="PRO_5012461740" evidence="1">
    <location>
        <begin position="28"/>
        <end position="942"/>
    </location>
</feature>